<evidence type="ECO:0000259" key="1">
    <source>
        <dbReference type="PROSITE" id="PS51186"/>
    </source>
</evidence>
<dbReference type="AlphaFoldDB" id="A0A0P1FPB7"/>
<evidence type="ECO:0000313" key="4">
    <source>
        <dbReference type="Proteomes" id="UP000051086"/>
    </source>
</evidence>
<dbReference type="Proteomes" id="UP000051086">
    <property type="component" value="Unassembled WGS sequence"/>
</dbReference>
<dbReference type="PROSITE" id="PS51186">
    <property type="entry name" value="GNAT"/>
    <property type="match status" value="1"/>
</dbReference>
<dbReference type="GO" id="GO:0016747">
    <property type="term" value="F:acyltransferase activity, transferring groups other than amino-acyl groups"/>
    <property type="evidence" value="ECO:0007669"/>
    <property type="project" value="InterPro"/>
</dbReference>
<gene>
    <name evidence="2" type="ORF">TL5118_01234</name>
    <name evidence="3" type="ORF">TL5120_00214</name>
</gene>
<reference evidence="3 5" key="2">
    <citation type="submission" date="2015-09" db="EMBL/GenBank/DDBJ databases">
        <authorList>
            <consortium name="Swine Surveillance"/>
        </authorList>
    </citation>
    <scope>NUCLEOTIDE SEQUENCE [LARGE SCALE GENOMIC DNA]</scope>
    <source>
        <strain evidence="3 5">5120</strain>
    </source>
</reference>
<evidence type="ECO:0000313" key="2">
    <source>
        <dbReference type="EMBL" id="CUH65275.1"/>
    </source>
</evidence>
<dbReference type="InterPro" id="IPR016181">
    <property type="entry name" value="Acyl_CoA_acyltransferase"/>
</dbReference>
<dbReference type="Pfam" id="PF13508">
    <property type="entry name" value="Acetyltransf_7"/>
    <property type="match status" value="1"/>
</dbReference>
<protein>
    <submittedName>
        <fullName evidence="2 3">Acetyltransferase</fullName>
    </submittedName>
</protein>
<accession>A0A0P1FPB7</accession>
<proteinExistence type="predicted"/>
<dbReference type="SUPFAM" id="SSF55729">
    <property type="entry name" value="Acyl-CoA N-acyltransferases (Nat)"/>
    <property type="match status" value="1"/>
</dbReference>
<dbReference type="Proteomes" id="UP000051887">
    <property type="component" value="Unassembled WGS sequence"/>
</dbReference>
<sequence>MRKPRRSRPKGASWQLLNKEQAGATRPFLLPPFLFCPVPVPRYPLRDFLALAVHPIHQGKSAGAALVAAAEQRLQDAGARLLIVDTSGTADFAATRHFYRQNGYEEEGRIRDFWAAGDDKVIFRKPL</sequence>
<reference evidence="2 4" key="1">
    <citation type="submission" date="2015-09" db="EMBL/GenBank/DDBJ databases">
        <authorList>
            <person name="Rodrigo-Torres L."/>
            <person name="Arahal D.R."/>
        </authorList>
    </citation>
    <scope>NUCLEOTIDE SEQUENCE [LARGE SCALE GENOMIC DNA]</scope>
    <source>
        <strain evidence="2 4">CECT 5118</strain>
    </source>
</reference>
<evidence type="ECO:0000313" key="3">
    <source>
        <dbReference type="EMBL" id="CUH70438.1"/>
    </source>
</evidence>
<feature type="domain" description="N-acetyltransferase" evidence="1">
    <location>
        <begin position="50"/>
        <end position="127"/>
    </location>
</feature>
<keyword evidence="4" id="KW-1185">Reference proteome</keyword>
<name>A0A0P1FPB7_9RHOB</name>
<dbReference type="OrthoDB" id="9789603at2"/>
<dbReference type="EMBL" id="CYSB01000025">
    <property type="protein sequence ID" value="CUH65275.1"/>
    <property type="molecule type" value="Genomic_DNA"/>
</dbReference>
<keyword evidence="3" id="KW-0808">Transferase</keyword>
<evidence type="ECO:0000313" key="5">
    <source>
        <dbReference type="Proteomes" id="UP000051887"/>
    </source>
</evidence>
<dbReference type="InterPro" id="IPR000182">
    <property type="entry name" value="GNAT_dom"/>
</dbReference>
<dbReference type="Gene3D" id="3.40.630.30">
    <property type="match status" value="1"/>
</dbReference>
<dbReference type="EMBL" id="CYSC01000007">
    <property type="protein sequence ID" value="CUH70438.1"/>
    <property type="molecule type" value="Genomic_DNA"/>
</dbReference>
<organism evidence="3 5">
    <name type="scientific">Thalassovita autumnalis</name>
    <dbReference type="NCBI Taxonomy" id="2072972"/>
    <lineage>
        <taxon>Bacteria</taxon>
        <taxon>Pseudomonadati</taxon>
        <taxon>Pseudomonadota</taxon>
        <taxon>Alphaproteobacteria</taxon>
        <taxon>Rhodobacterales</taxon>
        <taxon>Roseobacteraceae</taxon>
        <taxon>Thalassovita</taxon>
    </lineage>
</organism>